<dbReference type="EMBL" id="UINC01000699">
    <property type="protein sequence ID" value="SUZ59781.1"/>
    <property type="molecule type" value="Genomic_DNA"/>
</dbReference>
<accession>A0A381NYS3</accession>
<dbReference type="SUPFAM" id="SSF142433">
    <property type="entry name" value="CinA-like"/>
    <property type="match status" value="1"/>
</dbReference>
<keyword evidence="1" id="KW-0175">Coiled coil</keyword>
<dbReference type="AlphaFoldDB" id="A0A381NYS3"/>
<reference evidence="3" key="1">
    <citation type="submission" date="2018-05" db="EMBL/GenBank/DDBJ databases">
        <authorList>
            <person name="Lanie J.A."/>
            <person name="Ng W.-L."/>
            <person name="Kazmierczak K.M."/>
            <person name="Andrzejewski T.M."/>
            <person name="Davidsen T.M."/>
            <person name="Wayne K.J."/>
            <person name="Tettelin H."/>
            <person name="Glass J.I."/>
            <person name="Rusch D."/>
            <person name="Podicherti R."/>
            <person name="Tsui H.-C.T."/>
            <person name="Winkler M.E."/>
        </authorList>
    </citation>
    <scope>NUCLEOTIDE SEQUENCE</scope>
</reference>
<protein>
    <recommendedName>
        <fullName evidence="2">CinA C-terminal domain-containing protein</fullName>
    </recommendedName>
</protein>
<dbReference type="Gene3D" id="3.40.50.620">
    <property type="entry name" value="HUPs"/>
    <property type="match status" value="1"/>
</dbReference>
<gene>
    <name evidence="3" type="ORF">METZ01_LOCUS12635</name>
</gene>
<evidence type="ECO:0000259" key="2">
    <source>
        <dbReference type="Pfam" id="PF02464"/>
    </source>
</evidence>
<dbReference type="InterPro" id="IPR008136">
    <property type="entry name" value="CinA_C"/>
</dbReference>
<dbReference type="InterPro" id="IPR036653">
    <property type="entry name" value="CinA-like_C"/>
</dbReference>
<proteinExistence type="predicted"/>
<dbReference type="Gene3D" id="3.90.950.20">
    <property type="entry name" value="CinA-like"/>
    <property type="match status" value="1"/>
</dbReference>
<name>A0A381NYS3_9ZZZZ</name>
<sequence>MNSSTSKAKLPTVYFPLTADPAGHHHLLLAETVLRQFPETQLVVFILSNGMHPDPLKHRKIPAATLRAEILRSALNDWSDPAKSLAAKIAEESGVEFKLTNNNSAVSRRELSYERPLRLAEHIRTFSSGEKVRVIFGADLLERMLNPQIFTNEDLAEISRGCHLLLAPRNDVEIENVLNQLKQKRGITLSVTLIKTEFFPQNLQRFFLISSTLIRRAAQAGHELKAFLPATAAQQLTRYGLYKKQKFRLEIHSSNLTELQRRLHELKEQLDESAKKLQQFLMHREMQNKPHRFSVLETSTGGQIAEAFTSLSGASKHFLDGRILYSSAAQTQFLGCTSTVDSSVSQKRAQDLAEAMLKESGTDWALAETGMAGPPTTERRSRKNGQCHLGLAISTEVRYKCLEFNPFLTRKEHQLLFAIEALNWAEEALQN</sequence>
<dbReference type="Pfam" id="PF02464">
    <property type="entry name" value="CinA"/>
    <property type="match status" value="1"/>
</dbReference>
<organism evidence="3">
    <name type="scientific">marine metagenome</name>
    <dbReference type="NCBI Taxonomy" id="408172"/>
    <lineage>
        <taxon>unclassified sequences</taxon>
        <taxon>metagenomes</taxon>
        <taxon>ecological metagenomes</taxon>
    </lineage>
</organism>
<feature type="coiled-coil region" evidence="1">
    <location>
        <begin position="249"/>
        <end position="283"/>
    </location>
</feature>
<feature type="domain" description="CinA C-terminal" evidence="2">
    <location>
        <begin position="283"/>
        <end position="428"/>
    </location>
</feature>
<evidence type="ECO:0000313" key="3">
    <source>
        <dbReference type="EMBL" id="SUZ59781.1"/>
    </source>
</evidence>
<evidence type="ECO:0000256" key="1">
    <source>
        <dbReference type="SAM" id="Coils"/>
    </source>
</evidence>
<dbReference type="InterPro" id="IPR014729">
    <property type="entry name" value="Rossmann-like_a/b/a_fold"/>
</dbReference>
<dbReference type="SUPFAM" id="SSF52374">
    <property type="entry name" value="Nucleotidylyl transferase"/>
    <property type="match status" value="1"/>
</dbReference>